<evidence type="ECO:0000256" key="6">
    <source>
        <dbReference type="ARBA" id="ARBA00022692"/>
    </source>
</evidence>
<dbReference type="STRING" id="84645.A0A498NLI2"/>
<keyword evidence="4" id="KW-0964">Secreted</keyword>
<dbReference type="AlphaFoldDB" id="A0A498NLI2"/>
<evidence type="ECO:0000256" key="5">
    <source>
        <dbReference type="ARBA" id="ARBA00022536"/>
    </source>
</evidence>
<dbReference type="GO" id="GO:0048513">
    <property type="term" value="P:animal organ development"/>
    <property type="evidence" value="ECO:0007669"/>
    <property type="project" value="TreeGrafter"/>
</dbReference>
<feature type="region of interest" description="Disordered" evidence="11">
    <location>
        <begin position="284"/>
        <end position="334"/>
    </location>
</feature>
<keyword evidence="9 12" id="KW-0472">Membrane</keyword>
<proteinExistence type="predicted"/>
<feature type="compositionally biased region" description="Polar residues" evidence="11">
    <location>
        <begin position="317"/>
        <end position="334"/>
    </location>
</feature>
<keyword evidence="3" id="KW-1003">Cell membrane</keyword>
<feature type="transmembrane region" description="Helical" evidence="12">
    <location>
        <begin position="52"/>
        <end position="74"/>
    </location>
</feature>
<dbReference type="PANTHER" id="PTHR11100:SF28">
    <property type="entry name" value="NEUREGULIN 3B"/>
    <property type="match status" value="1"/>
</dbReference>
<dbReference type="GO" id="GO:0005886">
    <property type="term" value="C:plasma membrane"/>
    <property type="evidence" value="ECO:0007669"/>
    <property type="project" value="UniProtKB-SubCell"/>
</dbReference>
<dbReference type="Proteomes" id="UP000290572">
    <property type="component" value="Unassembled WGS sequence"/>
</dbReference>
<comment type="caution">
    <text evidence="13">The sequence shown here is derived from an EMBL/GenBank/DDBJ whole genome shotgun (WGS) entry which is preliminary data.</text>
</comment>
<dbReference type="GO" id="GO:0007399">
    <property type="term" value="P:nervous system development"/>
    <property type="evidence" value="ECO:0007669"/>
    <property type="project" value="InterPro"/>
</dbReference>
<feature type="region of interest" description="Disordered" evidence="11">
    <location>
        <begin position="399"/>
        <end position="423"/>
    </location>
</feature>
<accession>A0A498NLI2</accession>
<dbReference type="PANTHER" id="PTHR11100">
    <property type="entry name" value="HEREGULIN-NEUREGULIN FAMILY MEMBER"/>
    <property type="match status" value="1"/>
</dbReference>
<evidence type="ECO:0000256" key="1">
    <source>
        <dbReference type="ARBA" id="ARBA00004251"/>
    </source>
</evidence>
<keyword evidence="14" id="KW-1185">Reference proteome</keyword>
<reference evidence="13 14" key="1">
    <citation type="submission" date="2018-03" db="EMBL/GenBank/DDBJ databases">
        <title>Draft genome sequence of Rohu Carp (Labeo rohita).</title>
        <authorList>
            <person name="Das P."/>
            <person name="Kushwaha B."/>
            <person name="Joshi C.G."/>
            <person name="Kumar D."/>
            <person name="Nagpure N.S."/>
            <person name="Sahoo L."/>
            <person name="Das S.P."/>
            <person name="Bit A."/>
            <person name="Patnaik S."/>
            <person name="Meher P.K."/>
            <person name="Jayasankar P."/>
            <person name="Koringa P.G."/>
            <person name="Patel N.V."/>
            <person name="Hinsu A.T."/>
            <person name="Kumar R."/>
            <person name="Pandey M."/>
            <person name="Agarwal S."/>
            <person name="Srivastava S."/>
            <person name="Singh M."/>
            <person name="Iquebal M.A."/>
            <person name="Jaiswal S."/>
            <person name="Angadi U.B."/>
            <person name="Kumar N."/>
            <person name="Raza M."/>
            <person name="Shah T.M."/>
            <person name="Rai A."/>
            <person name="Jena J.K."/>
        </authorList>
    </citation>
    <scope>NUCLEOTIDE SEQUENCE [LARGE SCALE GENOMIC DNA]</scope>
    <source>
        <strain evidence="13">DASCIFA01</strain>
        <tissue evidence="13">Testis</tissue>
    </source>
</reference>
<evidence type="ECO:0000256" key="11">
    <source>
        <dbReference type="SAM" id="MobiDB-lite"/>
    </source>
</evidence>
<organism evidence="13 14">
    <name type="scientific">Labeo rohita</name>
    <name type="common">Indian major carp</name>
    <name type="synonym">Cyprinus rohita</name>
    <dbReference type="NCBI Taxonomy" id="84645"/>
    <lineage>
        <taxon>Eukaryota</taxon>
        <taxon>Metazoa</taxon>
        <taxon>Chordata</taxon>
        <taxon>Craniata</taxon>
        <taxon>Vertebrata</taxon>
        <taxon>Euteleostomi</taxon>
        <taxon>Actinopterygii</taxon>
        <taxon>Neopterygii</taxon>
        <taxon>Teleostei</taxon>
        <taxon>Ostariophysi</taxon>
        <taxon>Cypriniformes</taxon>
        <taxon>Cyprinidae</taxon>
        <taxon>Labeoninae</taxon>
        <taxon>Labeonini</taxon>
        <taxon>Labeo</taxon>
    </lineage>
</organism>
<keyword evidence="7 12" id="KW-1133">Transmembrane helix</keyword>
<sequence>MTMPSSGELPVEYLRIRKCKEGYRGLRCDQFVPKTDSILSDPKSAETYQRQILSIFSIAMGISLLGMACMALYCKNKRQREKHRAHLTEIRNLRDCTVNASGLMSKSSPRLESSLQLQKSRRAHGFSSPQAASIVLSSSKVSLPNHNRSLSMGKRCRSCSFSSSPALKHKVTNYRAVSKWTPPISRAGHHLSGGSRDSLHSYKHLQEVEVNEVMPQSLRRCQSHSDSNQQNRCNLNMQILLSAHSKGKMGYTDVPCTRLDQGTTFPPPSFRAHSVPIIPSVQGPDFGEGGGNKLHTGGRGSSSYNLINPETEAKSVANPSRSLASSSAGAQDPQTLTCSESALMSRGQIKHKSLVTYTTALGSGTSSRRAKTVISMTVLGSGPKTTQYAASLLSKAAGGQEGRSASFGEGQQDDGLQKDSSFSDGVRGVACLTYPKS</sequence>
<evidence type="ECO:0000256" key="7">
    <source>
        <dbReference type="ARBA" id="ARBA00022989"/>
    </source>
</evidence>
<dbReference type="EMBL" id="QBIY01011377">
    <property type="protein sequence ID" value="RXN32447.1"/>
    <property type="molecule type" value="Genomic_DNA"/>
</dbReference>
<evidence type="ECO:0000313" key="14">
    <source>
        <dbReference type="Proteomes" id="UP000290572"/>
    </source>
</evidence>
<evidence type="ECO:0000256" key="9">
    <source>
        <dbReference type="ARBA" id="ARBA00023136"/>
    </source>
</evidence>
<keyword evidence="6 12" id="KW-0812">Transmembrane</keyword>
<evidence type="ECO:0000256" key="4">
    <source>
        <dbReference type="ARBA" id="ARBA00022525"/>
    </source>
</evidence>
<keyword evidence="8" id="KW-0339">Growth factor</keyword>
<comment type="subcellular location">
    <subcellularLocation>
        <location evidence="1">Cell membrane</location>
        <topology evidence="1">Single-pass type I membrane protein</topology>
    </subcellularLocation>
    <subcellularLocation>
        <location evidence="2">Secreted</location>
    </subcellularLocation>
</comment>
<evidence type="ECO:0000256" key="8">
    <source>
        <dbReference type="ARBA" id="ARBA00023030"/>
    </source>
</evidence>
<protein>
    <submittedName>
        <fullName evidence="13">Pro-neuregulin-membrane-bound isoform-like protein</fullName>
    </submittedName>
</protein>
<evidence type="ECO:0000313" key="13">
    <source>
        <dbReference type="EMBL" id="RXN32447.1"/>
    </source>
</evidence>
<dbReference type="GO" id="GO:0008083">
    <property type="term" value="F:growth factor activity"/>
    <property type="evidence" value="ECO:0007669"/>
    <property type="project" value="UniProtKB-KW"/>
</dbReference>
<evidence type="ECO:0000256" key="10">
    <source>
        <dbReference type="ARBA" id="ARBA00023157"/>
    </source>
</evidence>
<name>A0A498NLI2_LABRO</name>
<evidence type="ECO:0000256" key="12">
    <source>
        <dbReference type="SAM" id="Phobius"/>
    </source>
</evidence>
<evidence type="ECO:0000256" key="3">
    <source>
        <dbReference type="ARBA" id="ARBA00022475"/>
    </source>
</evidence>
<gene>
    <name evidence="13" type="ORF">ROHU_004649</name>
</gene>
<dbReference type="GO" id="GO:0045499">
    <property type="term" value="F:chemorepellent activity"/>
    <property type="evidence" value="ECO:0007669"/>
    <property type="project" value="TreeGrafter"/>
</dbReference>
<keyword evidence="5" id="KW-0245">EGF-like domain</keyword>
<feature type="compositionally biased region" description="Gly residues" evidence="11">
    <location>
        <begin position="286"/>
        <end position="300"/>
    </location>
</feature>
<dbReference type="InterPro" id="IPR040180">
    <property type="entry name" value="Neuregulin"/>
</dbReference>
<keyword evidence="10" id="KW-1015">Disulfide bond</keyword>
<dbReference type="GO" id="GO:0005615">
    <property type="term" value="C:extracellular space"/>
    <property type="evidence" value="ECO:0007669"/>
    <property type="project" value="TreeGrafter"/>
</dbReference>
<evidence type="ECO:0000256" key="2">
    <source>
        <dbReference type="ARBA" id="ARBA00004613"/>
    </source>
</evidence>
<dbReference type="GO" id="GO:0035556">
    <property type="term" value="P:intracellular signal transduction"/>
    <property type="evidence" value="ECO:0007669"/>
    <property type="project" value="TreeGrafter"/>
</dbReference>